<dbReference type="PaxDb" id="269797-Mbar_A1796"/>
<dbReference type="PANTHER" id="PTHR34512">
    <property type="entry name" value="CELL SURFACE PROTEIN"/>
    <property type="match status" value="1"/>
</dbReference>
<name>Q46BK5_METBF</name>
<protein>
    <submittedName>
        <fullName evidence="2">Outer membrane protein</fullName>
    </submittedName>
</protein>
<feature type="domain" description="Pyrrolo-quinoline quinone repeat" evidence="1">
    <location>
        <begin position="104"/>
        <end position="199"/>
    </location>
</feature>
<dbReference type="EMBL" id="CP000099">
    <property type="protein sequence ID" value="AAZ70737.1"/>
    <property type="molecule type" value="Genomic_DNA"/>
</dbReference>
<evidence type="ECO:0000259" key="1">
    <source>
        <dbReference type="Pfam" id="PF13360"/>
    </source>
</evidence>
<dbReference type="SUPFAM" id="SSF50998">
    <property type="entry name" value="Quinoprotein alcohol dehydrogenase-like"/>
    <property type="match status" value="1"/>
</dbReference>
<feature type="domain" description="Pyrrolo-quinoline quinone repeat" evidence="1">
    <location>
        <begin position="296"/>
        <end position="386"/>
    </location>
</feature>
<accession>Q46BK5</accession>
<feature type="domain" description="Pyrrolo-quinoline quinone repeat" evidence="1">
    <location>
        <begin position="207"/>
        <end position="283"/>
    </location>
</feature>
<dbReference type="STRING" id="269797.Mbar_A1796"/>
<dbReference type="InterPro" id="IPR002372">
    <property type="entry name" value="PQQ_rpt_dom"/>
</dbReference>
<dbReference type="AlphaFoldDB" id="Q46BK5"/>
<dbReference type="OrthoDB" id="118035at2157"/>
<dbReference type="HOGENOM" id="CLU_549384_0_0_2"/>
<dbReference type="Gene3D" id="2.40.10.480">
    <property type="match status" value="1"/>
</dbReference>
<dbReference type="KEGG" id="mba:Mbar_A1796"/>
<organism evidence="2">
    <name type="scientific">Methanosarcina barkeri (strain Fusaro / DSM 804)</name>
    <dbReference type="NCBI Taxonomy" id="269797"/>
    <lineage>
        <taxon>Archaea</taxon>
        <taxon>Methanobacteriati</taxon>
        <taxon>Methanobacteriota</taxon>
        <taxon>Stenosarchaea group</taxon>
        <taxon>Methanomicrobia</taxon>
        <taxon>Methanosarcinales</taxon>
        <taxon>Methanosarcinaceae</taxon>
        <taxon>Methanosarcina</taxon>
    </lineage>
</organism>
<dbReference type="InterPro" id="IPR011047">
    <property type="entry name" value="Quinoprotein_ADH-like_sf"/>
</dbReference>
<dbReference type="Pfam" id="PF13360">
    <property type="entry name" value="PQQ_2"/>
    <property type="match status" value="3"/>
</dbReference>
<sequence>MNKNIKIRFIPVILFFLSILLLSSTTMASNNTDTWSQFHKDTANAGFSSGGAPDTEKLLWVSDPIWAIPSSSPVIADGKVFIKCGVDHAPDSMSTNPDELRIVTIDEFTGNVISSDEIGLVSPGWGSLCYENGKIWYGQAEALNGGAMVADGKVFDSDGFSHHYCCTDAETEEELWNFTVTGVAIGTPAYYGGKVYLTSGPLFSSPGHVYCIDPDSGNEIWNQTLPYEAGGSPAVSEGVVYATTYDGKLYALDAEDGSILWNATVPSTDVSSTPAIAYGNIYISGGCPGFSTIETYCFNATTHELVWNTSAEDKIGGWTTSVAVADDMVFVGKYAEDDYFGYAGTYALDAHTGDVIWSYPHGGSSPAISDGIVFTIGADGRVYAFADSEEVLPAVSIKCNTSSLDFGTLASGNKSILHLNITNAGSSNVTISAEPEEGNTQLYNDTLFFGSTFWNQYSKLISSQKTEELKLVLDVPDGYEGELNKEKGNLIFWGESV</sequence>
<dbReference type="SMART" id="SM00564">
    <property type="entry name" value="PQQ"/>
    <property type="match status" value="3"/>
</dbReference>
<dbReference type="InterPro" id="IPR015943">
    <property type="entry name" value="WD40/YVTN_repeat-like_dom_sf"/>
</dbReference>
<proteinExistence type="predicted"/>
<dbReference type="PANTHER" id="PTHR34512:SF30">
    <property type="entry name" value="OUTER MEMBRANE PROTEIN ASSEMBLY FACTOR BAMB"/>
    <property type="match status" value="1"/>
</dbReference>
<evidence type="ECO:0000313" key="2">
    <source>
        <dbReference type="EMBL" id="AAZ70737.1"/>
    </source>
</evidence>
<dbReference type="Gene3D" id="2.130.10.10">
    <property type="entry name" value="YVTN repeat-like/Quinoprotein amine dehydrogenase"/>
    <property type="match status" value="2"/>
</dbReference>
<dbReference type="eggNOG" id="arCOG02482">
    <property type="taxonomic scope" value="Archaea"/>
</dbReference>
<dbReference type="InterPro" id="IPR018391">
    <property type="entry name" value="PQQ_b-propeller_rpt"/>
</dbReference>
<reference evidence="2" key="1">
    <citation type="submission" date="2006-06" db="EMBL/GenBank/DDBJ databases">
        <title>Complete sequence of chromosome 1 of Methanosarcina barkeri str. fusaro.</title>
        <authorList>
            <person name="Copeland A."/>
            <person name="Lucas S."/>
            <person name="Lapidus A."/>
            <person name="Barry K."/>
            <person name="Detter J.C."/>
            <person name="Glavina T."/>
            <person name="Hammon N."/>
            <person name="Israni S."/>
            <person name="Pitluck S."/>
            <person name="Goodwin L.A."/>
            <person name="Saunders E.H."/>
            <person name="Schmutz J."/>
            <person name="Larimer F."/>
            <person name="Land M."/>
            <person name="Anderson I."/>
            <person name="Richardson P."/>
        </authorList>
    </citation>
    <scope>NUCLEOTIDE SEQUENCE</scope>
    <source>
        <strain evidence="2">Fusaro</strain>
    </source>
</reference>
<gene>
    <name evidence="2" type="ordered locus">Mbar_A1796</name>
</gene>